<dbReference type="Gene3D" id="2.60.120.330">
    <property type="entry name" value="B-lactam Antibiotic, Isopenicillin N Synthase, Chain"/>
    <property type="match status" value="1"/>
</dbReference>
<dbReference type="InterPro" id="IPR050231">
    <property type="entry name" value="Iron_ascorbate_oxido_reductase"/>
</dbReference>
<evidence type="ECO:0000256" key="2">
    <source>
        <dbReference type="ARBA" id="ARBA00022723"/>
    </source>
</evidence>
<keyword evidence="2" id="KW-0479">Metal-binding</keyword>
<keyword evidence="3 9" id="KW-0223">Dioxygenase</keyword>
<evidence type="ECO:0000259" key="7">
    <source>
        <dbReference type="Pfam" id="PF03171"/>
    </source>
</evidence>
<evidence type="ECO:0000256" key="6">
    <source>
        <dbReference type="ARBA" id="ARBA00057022"/>
    </source>
</evidence>
<evidence type="ECO:0000313" key="10">
    <source>
        <dbReference type="Proteomes" id="UP000289340"/>
    </source>
</evidence>
<evidence type="ECO:0000256" key="5">
    <source>
        <dbReference type="ARBA" id="ARBA00023004"/>
    </source>
</evidence>
<sequence length="347" mass="39741">MTTHIKYKYTSFPASESKQLFGKTREQKLGSSIMGSERECQLPLPVVDFCDENLKPGTDTWVSACDVVRGALEDHGGFLALYNKVDPLLYDSVFSAMEQLFDLPLETKMQHTTDKPIYSYAGQRPDIPLYESMAIANPLNDKDCHEYTNIMWPQGNDQFSESVNSYAKKVVELDYLVKRMVFESYELDNKKFESLLESTDYILRCYKYRTSKGGETNLGVHPHTDSGFLTILNQKLNGLEIQLKDGEWLKVDASPNMFAVLAGDAFMVWSNDRIRGCVHQVFMNSKVDRYCLGLLSYAGKVMEPEEELVDEEHPLRYKPFDHYGYLRFFLTEEAVKSASRIKAYCGI</sequence>
<organism evidence="9 10">
    <name type="scientific">Glycine soja</name>
    <name type="common">Wild soybean</name>
    <dbReference type="NCBI Taxonomy" id="3848"/>
    <lineage>
        <taxon>Eukaryota</taxon>
        <taxon>Viridiplantae</taxon>
        <taxon>Streptophyta</taxon>
        <taxon>Embryophyta</taxon>
        <taxon>Tracheophyta</taxon>
        <taxon>Spermatophyta</taxon>
        <taxon>Magnoliopsida</taxon>
        <taxon>eudicotyledons</taxon>
        <taxon>Gunneridae</taxon>
        <taxon>Pentapetalae</taxon>
        <taxon>rosids</taxon>
        <taxon>fabids</taxon>
        <taxon>Fabales</taxon>
        <taxon>Fabaceae</taxon>
        <taxon>Papilionoideae</taxon>
        <taxon>50 kb inversion clade</taxon>
        <taxon>NPAAA clade</taxon>
        <taxon>indigoferoid/millettioid clade</taxon>
        <taxon>Phaseoleae</taxon>
        <taxon>Glycine</taxon>
        <taxon>Glycine subgen. Soja</taxon>
    </lineage>
</organism>
<dbReference type="SUPFAM" id="SSF51197">
    <property type="entry name" value="Clavaminate synthase-like"/>
    <property type="match status" value="1"/>
</dbReference>
<dbReference type="InterPro" id="IPR026992">
    <property type="entry name" value="DIOX_N"/>
</dbReference>
<comment type="similarity">
    <text evidence="1">Belongs to the iron/ascorbate-dependent oxidoreductase family.</text>
</comment>
<evidence type="ECO:0000256" key="4">
    <source>
        <dbReference type="ARBA" id="ARBA00023002"/>
    </source>
</evidence>
<feature type="domain" description="Isopenicillin N synthase-like Fe(2+) 2OG dioxygenase" evidence="7">
    <location>
        <begin position="201"/>
        <end position="292"/>
    </location>
</feature>
<evidence type="ECO:0000313" key="9">
    <source>
        <dbReference type="EMBL" id="RZB47771.1"/>
    </source>
</evidence>
<reference evidence="9 10" key="1">
    <citation type="submission" date="2018-09" db="EMBL/GenBank/DDBJ databases">
        <title>A high-quality reference genome of wild soybean provides a powerful tool to mine soybean genomes.</title>
        <authorList>
            <person name="Xie M."/>
            <person name="Chung C.Y.L."/>
            <person name="Li M.-W."/>
            <person name="Wong F.-L."/>
            <person name="Chan T.-F."/>
            <person name="Lam H.-M."/>
        </authorList>
    </citation>
    <scope>NUCLEOTIDE SEQUENCE [LARGE SCALE GENOMIC DNA]</scope>
    <source>
        <strain evidence="10">cv. W05</strain>
        <tissue evidence="9">Hypocotyl of etiolated seedlings</tissue>
    </source>
</reference>
<dbReference type="AlphaFoldDB" id="A0A445FG34"/>
<dbReference type="FunFam" id="2.60.120.330:FF:000022">
    <property type="entry name" value="Probable 2-oxoglutarate-dependent dioxygenase AOP1.2"/>
    <property type="match status" value="1"/>
</dbReference>
<evidence type="ECO:0000256" key="1">
    <source>
        <dbReference type="ARBA" id="ARBA00008056"/>
    </source>
</evidence>
<accession>A0A445FG34</accession>
<evidence type="ECO:0000256" key="3">
    <source>
        <dbReference type="ARBA" id="ARBA00022964"/>
    </source>
</evidence>
<dbReference type="InterPro" id="IPR044861">
    <property type="entry name" value="IPNS-like_FE2OG_OXY"/>
</dbReference>
<gene>
    <name evidence="9" type="ORF">D0Y65_051374</name>
</gene>
<evidence type="ECO:0000259" key="8">
    <source>
        <dbReference type="Pfam" id="PF14226"/>
    </source>
</evidence>
<keyword evidence="5" id="KW-0408">Iron</keyword>
<proteinExistence type="inferred from homology"/>
<keyword evidence="4" id="KW-0560">Oxidoreductase</keyword>
<dbReference type="PANTHER" id="PTHR47990">
    <property type="entry name" value="2-OXOGLUTARATE (2OG) AND FE(II)-DEPENDENT OXYGENASE SUPERFAMILY PROTEIN-RELATED"/>
    <property type="match status" value="1"/>
</dbReference>
<protein>
    <submittedName>
        <fullName evidence="9">Putative 2-oxoglutarate-dependent dioxygenase AOP1.2</fullName>
    </submittedName>
</protein>
<dbReference type="GO" id="GO:0046872">
    <property type="term" value="F:metal ion binding"/>
    <property type="evidence" value="ECO:0007669"/>
    <property type="project" value="UniProtKB-KW"/>
</dbReference>
<feature type="domain" description="Non-haem dioxygenase N-terminal" evidence="8">
    <location>
        <begin position="44"/>
        <end position="122"/>
    </location>
</feature>
<dbReference type="InterPro" id="IPR027443">
    <property type="entry name" value="IPNS-like_sf"/>
</dbReference>
<dbReference type="EMBL" id="QZWG01000019">
    <property type="protein sequence ID" value="RZB47771.1"/>
    <property type="molecule type" value="Genomic_DNA"/>
</dbReference>
<comment type="function">
    <text evidence="6">Probable 2-oxoglutarate-dependent dioxygenase that may be involved in glucosinolates biosynthesis. May play a role in the production of aliphatic glucosinolates.</text>
</comment>
<dbReference type="Pfam" id="PF14226">
    <property type="entry name" value="DIOX_N"/>
    <property type="match status" value="1"/>
</dbReference>
<name>A0A445FG34_GLYSO</name>
<dbReference type="Proteomes" id="UP000289340">
    <property type="component" value="Chromosome 19"/>
</dbReference>
<keyword evidence="10" id="KW-1185">Reference proteome</keyword>
<dbReference type="Pfam" id="PF03171">
    <property type="entry name" value="2OG-FeII_Oxy"/>
    <property type="match status" value="1"/>
</dbReference>
<dbReference type="GO" id="GO:0051213">
    <property type="term" value="F:dioxygenase activity"/>
    <property type="evidence" value="ECO:0007669"/>
    <property type="project" value="UniProtKB-KW"/>
</dbReference>
<comment type="caution">
    <text evidence="9">The sequence shown here is derived from an EMBL/GenBank/DDBJ whole genome shotgun (WGS) entry which is preliminary data.</text>
</comment>